<keyword evidence="3" id="KW-0808">Transferase</keyword>
<dbReference type="Gene3D" id="3.90.1150.10">
    <property type="entry name" value="Aspartate Aminotransferase, domain 1"/>
    <property type="match status" value="1"/>
</dbReference>
<protein>
    <submittedName>
        <fullName evidence="7">8-amino-7-oxononanoate synthase</fullName>
    </submittedName>
</protein>
<dbReference type="PANTHER" id="PTHR13693:SF100">
    <property type="entry name" value="8-AMINO-7-OXONONANOATE SYNTHASE"/>
    <property type="match status" value="1"/>
</dbReference>
<dbReference type="InterPro" id="IPR015422">
    <property type="entry name" value="PyrdxlP-dep_Trfase_small"/>
</dbReference>
<evidence type="ECO:0000313" key="8">
    <source>
        <dbReference type="Proteomes" id="UP001174909"/>
    </source>
</evidence>
<accession>A0AA35SZ34</accession>
<evidence type="ECO:0000256" key="4">
    <source>
        <dbReference type="ARBA" id="ARBA00022898"/>
    </source>
</evidence>
<proteinExistence type="inferred from homology"/>
<dbReference type="GO" id="GO:0030170">
    <property type="term" value="F:pyridoxal phosphate binding"/>
    <property type="evidence" value="ECO:0007669"/>
    <property type="project" value="InterPro"/>
</dbReference>
<comment type="similarity">
    <text evidence="2">Belongs to the class-II pyridoxal-phosphate-dependent aminotransferase family.</text>
</comment>
<dbReference type="Gene3D" id="3.40.640.10">
    <property type="entry name" value="Type I PLP-dependent aspartate aminotransferase-like (Major domain)"/>
    <property type="match status" value="1"/>
</dbReference>
<dbReference type="AlphaFoldDB" id="A0AA35SZ34"/>
<dbReference type="InterPro" id="IPR015421">
    <property type="entry name" value="PyrdxlP-dep_Trfase_major"/>
</dbReference>
<dbReference type="SUPFAM" id="SSF53383">
    <property type="entry name" value="PLP-dependent transferases"/>
    <property type="match status" value="1"/>
</dbReference>
<evidence type="ECO:0000256" key="2">
    <source>
        <dbReference type="ARBA" id="ARBA00008392"/>
    </source>
</evidence>
<dbReference type="Proteomes" id="UP001174909">
    <property type="component" value="Unassembled WGS sequence"/>
</dbReference>
<name>A0AA35SZ34_GEOBA</name>
<dbReference type="EMBL" id="CASHTH010002987">
    <property type="protein sequence ID" value="CAI8038294.1"/>
    <property type="molecule type" value="Genomic_DNA"/>
</dbReference>
<comment type="caution">
    <text evidence="7">The sequence shown here is derived from an EMBL/GenBank/DDBJ whole genome shotgun (WGS) entry which is preliminary data.</text>
</comment>
<comment type="cofactor">
    <cofactor evidence="1">
        <name>pyridoxal 5'-phosphate</name>
        <dbReference type="ChEBI" id="CHEBI:597326"/>
    </cofactor>
</comment>
<sequence length="385" mass="42338">MMTARLTRYSNDLENLSRSHLRRRLEPINGIDFTSNDFLAFSTAPQIREAVQSALEDGMPLGSGGSRLLRGNHRIHDELETMAAETFGSEKALYFANGYSANFAILTTLPRRNDLIIFDALSHASIREGIFSSLAKNVKTPHNDVDAIEHVLADWRTSASGSSMAWIMVESLYSMDGDCAPLSDLVEVAERYGAILIVDEAHATGVWGENGRGLTEPFDGRRNLVAVHTCGKALGAAGGLVCTSSELIDFMINKCRPFIYSTAPPPINAVAVMAALRLLDEEPRRRIDLLGLIKKANRELELKFEKIGSQTQIIPFVIGDEELTLRVASEMQQAGFDLRAIRPPTVPAGTARLRISITLHATEKNISDMFDELYTIVSNTDTDIS</sequence>
<feature type="domain" description="Aminotransferase class I/classII large" evidence="6">
    <location>
        <begin position="30"/>
        <end position="362"/>
    </location>
</feature>
<dbReference type="Pfam" id="PF00155">
    <property type="entry name" value="Aminotran_1_2"/>
    <property type="match status" value="1"/>
</dbReference>
<evidence type="ECO:0000313" key="7">
    <source>
        <dbReference type="EMBL" id="CAI8038294.1"/>
    </source>
</evidence>
<keyword evidence="8" id="KW-1185">Reference proteome</keyword>
<dbReference type="GO" id="GO:0008710">
    <property type="term" value="F:8-amino-7-oxononanoate synthase activity"/>
    <property type="evidence" value="ECO:0007669"/>
    <property type="project" value="TreeGrafter"/>
</dbReference>
<dbReference type="GO" id="GO:0009102">
    <property type="term" value="P:biotin biosynthetic process"/>
    <property type="evidence" value="ECO:0007669"/>
    <property type="project" value="TreeGrafter"/>
</dbReference>
<evidence type="ECO:0000256" key="5">
    <source>
        <dbReference type="ARBA" id="ARBA00023315"/>
    </source>
</evidence>
<keyword evidence="4" id="KW-0663">Pyridoxal phosphate</keyword>
<evidence type="ECO:0000256" key="3">
    <source>
        <dbReference type="ARBA" id="ARBA00022679"/>
    </source>
</evidence>
<dbReference type="PANTHER" id="PTHR13693">
    <property type="entry name" value="CLASS II AMINOTRANSFERASE/8-AMINO-7-OXONONANOATE SYNTHASE"/>
    <property type="match status" value="1"/>
</dbReference>
<reference evidence="7" key="1">
    <citation type="submission" date="2023-03" db="EMBL/GenBank/DDBJ databases">
        <authorList>
            <person name="Steffen K."/>
            <person name="Cardenas P."/>
        </authorList>
    </citation>
    <scope>NUCLEOTIDE SEQUENCE</scope>
</reference>
<dbReference type="InterPro" id="IPR050087">
    <property type="entry name" value="AON_synthase_class-II"/>
</dbReference>
<gene>
    <name evidence="7" type="ORF">GBAR_LOCUS21348</name>
</gene>
<evidence type="ECO:0000256" key="1">
    <source>
        <dbReference type="ARBA" id="ARBA00001933"/>
    </source>
</evidence>
<organism evidence="7 8">
    <name type="scientific">Geodia barretti</name>
    <name type="common">Barrett's horny sponge</name>
    <dbReference type="NCBI Taxonomy" id="519541"/>
    <lineage>
        <taxon>Eukaryota</taxon>
        <taxon>Metazoa</taxon>
        <taxon>Porifera</taxon>
        <taxon>Demospongiae</taxon>
        <taxon>Heteroscleromorpha</taxon>
        <taxon>Tetractinellida</taxon>
        <taxon>Astrophorina</taxon>
        <taxon>Geodiidae</taxon>
        <taxon>Geodia</taxon>
    </lineage>
</organism>
<dbReference type="InterPro" id="IPR004839">
    <property type="entry name" value="Aminotransferase_I/II_large"/>
</dbReference>
<dbReference type="InterPro" id="IPR015424">
    <property type="entry name" value="PyrdxlP-dep_Trfase"/>
</dbReference>
<evidence type="ECO:0000259" key="6">
    <source>
        <dbReference type="Pfam" id="PF00155"/>
    </source>
</evidence>
<keyword evidence="5" id="KW-0012">Acyltransferase</keyword>